<proteinExistence type="predicted"/>
<dbReference type="Pfam" id="PF00990">
    <property type="entry name" value="GGDEF"/>
    <property type="match status" value="1"/>
</dbReference>
<evidence type="ECO:0000256" key="4">
    <source>
        <dbReference type="ARBA" id="ARBA00023134"/>
    </source>
</evidence>
<dbReference type="PATRIC" id="fig|61647.15.peg.3024"/>
<dbReference type="RefSeq" id="WP_048278204.1">
    <property type="nucleotide sequence ID" value="NZ_LDZF01000003.1"/>
</dbReference>
<dbReference type="Gene3D" id="1.20.120.30">
    <property type="entry name" value="Aspartate receptor, ligand-binding domain"/>
    <property type="match status" value="1"/>
</dbReference>
<keyword evidence="4" id="KW-0547">Nucleotide-binding</keyword>
<dbReference type="SUPFAM" id="SSF55073">
    <property type="entry name" value="Nucleotide cyclase"/>
    <property type="match status" value="1"/>
</dbReference>
<evidence type="ECO:0000313" key="7">
    <source>
        <dbReference type="EMBL" id="KMK15684.1"/>
    </source>
</evidence>
<dbReference type="GO" id="GO:0005525">
    <property type="term" value="F:GTP binding"/>
    <property type="evidence" value="ECO:0007669"/>
    <property type="project" value="UniProtKB-KW"/>
</dbReference>
<evidence type="ECO:0000256" key="5">
    <source>
        <dbReference type="ARBA" id="ARBA00034247"/>
    </source>
</evidence>
<dbReference type="InterPro" id="IPR050469">
    <property type="entry name" value="Diguanylate_Cyclase"/>
</dbReference>
<dbReference type="Gene3D" id="3.30.70.270">
    <property type="match status" value="1"/>
</dbReference>
<dbReference type="Proteomes" id="UP000036196">
    <property type="component" value="Unassembled WGS sequence"/>
</dbReference>
<dbReference type="CDD" id="cd01949">
    <property type="entry name" value="GGDEF"/>
    <property type="match status" value="1"/>
</dbReference>
<evidence type="ECO:0000256" key="2">
    <source>
        <dbReference type="ARBA" id="ARBA00004665"/>
    </source>
</evidence>
<comment type="caution">
    <text evidence="7">The sequence shown here is derived from an EMBL/GenBank/DDBJ whole genome shotgun (WGS) entry which is preliminary data.</text>
</comment>
<dbReference type="EMBL" id="LDZF01000003">
    <property type="protein sequence ID" value="KMK15684.1"/>
    <property type="molecule type" value="Genomic_DNA"/>
</dbReference>
<dbReference type="AlphaFoldDB" id="A0A0J5LBF3"/>
<dbReference type="EC" id="2.7.7.65" evidence="3"/>
<dbReference type="PANTHER" id="PTHR45138:SF9">
    <property type="entry name" value="DIGUANYLATE CYCLASE DGCM-RELATED"/>
    <property type="match status" value="1"/>
</dbReference>
<dbReference type="InterPro" id="IPR000160">
    <property type="entry name" value="GGDEF_dom"/>
</dbReference>
<comment type="catalytic activity">
    <reaction evidence="5">
        <text>2 GTP = 3',3'-c-di-GMP + 2 diphosphate</text>
        <dbReference type="Rhea" id="RHEA:24898"/>
        <dbReference type="ChEBI" id="CHEBI:33019"/>
        <dbReference type="ChEBI" id="CHEBI:37565"/>
        <dbReference type="ChEBI" id="CHEBI:58805"/>
        <dbReference type="EC" id="2.7.7.65"/>
    </reaction>
</comment>
<dbReference type="STRING" id="61647.LG71_18305"/>
<sequence length="316" mass="36244">MSRNLQDIDILVRRLNTSLHAHFKWLVEVLRYTVVRDRQIPSICSESAHDICVFGYWINAQLAVRSADDGYLIAIHQRHREVHQVCRRLVESVVNDEVKLPLFDAFESALQKLIDAISAYQRYLLQLRVSYDALTSLPSRRILDESFTAQAHNQRGHKLYALLTDIDHFKRINDTFGHLTGDDVLMAYARMMQSCTRSEELSYRYGGEEFVTLLRAADDDEACRAGLRIIEAIAGQPIDTGTHVIRITATAGLTRVQQDEPLHKVLERADIALYRGKESGRNRCMFINQRREIGRVSRRVAKKSPHECGQIILEAM</sequence>
<dbReference type="NCBIfam" id="TIGR00254">
    <property type="entry name" value="GGDEF"/>
    <property type="match status" value="1"/>
</dbReference>
<dbReference type="GO" id="GO:0005886">
    <property type="term" value="C:plasma membrane"/>
    <property type="evidence" value="ECO:0007669"/>
    <property type="project" value="TreeGrafter"/>
</dbReference>
<accession>A0A0J5LBF3</accession>
<dbReference type="InterPro" id="IPR043128">
    <property type="entry name" value="Rev_trsase/Diguanyl_cyclase"/>
</dbReference>
<feature type="domain" description="GGDEF" evidence="6">
    <location>
        <begin position="157"/>
        <end position="289"/>
    </location>
</feature>
<comment type="pathway">
    <text evidence="2">Purine metabolism; 3',5'-cyclic di-GMP biosynthesis.</text>
</comment>
<dbReference type="GO" id="GO:0052621">
    <property type="term" value="F:diguanylate cyclase activity"/>
    <property type="evidence" value="ECO:0007669"/>
    <property type="project" value="UniProtKB-EC"/>
</dbReference>
<dbReference type="GO" id="GO:1902201">
    <property type="term" value="P:negative regulation of bacterial-type flagellum-dependent cell motility"/>
    <property type="evidence" value="ECO:0007669"/>
    <property type="project" value="TreeGrafter"/>
</dbReference>
<dbReference type="GO" id="GO:0043709">
    <property type="term" value="P:cell adhesion involved in single-species biofilm formation"/>
    <property type="evidence" value="ECO:0007669"/>
    <property type="project" value="TreeGrafter"/>
</dbReference>
<dbReference type="PROSITE" id="PS50887">
    <property type="entry name" value="GGDEF"/>
    <property type="match status" value="1"/>
</dbReference>
<keyword evidence="8" id="KW-1185">Reference proteome</keyword>
<evidence type="ECO:0000256" key="1">
    <source>
        <dbReference type="ARBA" id="ARBA00001946"/>
    </source>
</evidence>
<dbReference type="NCBIfam" id="NF007380">
    <property type="entry name" value="PRK09894.1"/>
    <property type="match status" value="1"/>
</dbReference>
<evidence type="ECO:0000313" key="8">
    <source>
        <dbReference type="Proteomes" id="UP000036196"/>
    </source>
</evidence>
<dbReference type="FunFam" id="3.30.70.270:FF:000001">
    <property type="entry name" value="Diguanylate cyclase domain protein"/>
    <property type="match status" value="1"/>
</dbReference>
<name>A0A0J5LBF3_PLUGE</name>
<evidence type="ECO:0000256" key="3">
    <source>
        <dbReference type="ARBA" id="ARBA00012528"/>
    </source>
</evidence>
<dbReference type="PANTHER" id="PTHR45138">
    <property type="entry name" value="REGULATORY COMPONENTS OF SENSORY TRANSDUCTION SYSTEM"/>
    <property type="match status" value="1"/>
</dbReference>
<gene>
    <name evidence="7" type="ORF">ABW06_03505</name>
</gene>
<dbReference type="InterPro" id="IPR029787">
    <property type="entry name" value="Nucleotide_cyclase"/>
</dbReference>
<comment type="cofactor">
    <cofactor evidence="1">
        <name>Mg(2+)</name>
        <dbReference type="ChEBI" id="CHEBI:18420"/>
    </cofactor>
</comment>
<reference evidence="7 8" key="1">
    <citation type="submission" date="2015-05" db="EMBL/GenBank/DDBJ databases">
        <title>Genome sequences of Pluralibacter gergoviae.</title>
        <authorList>
            <person name="Greninger A.L."/>
            <person name="Miller S."/>
        </authorList>
    </citation>
    <scope>NUCLEOTIDE SEQUENCE [LARGE SCALE GENOMIC DNA]</scope>
    <source>
        <strain evidence="7 8">JS81F13</strain>
    </source>
</reference>
<protein>
    <recommendedName>
        <fullName evidence="3">diguanylate cyclase</fullName>
        <ecNumber evidence="3">2.7.7.65</ecNumber>
    </recommendedName>
</protein>
<dbReference type="SMART" id="SM00267">
    <property type="entry name" value="GGDEF"/>
    <property type="match status" value="1"/>
</dbReference>
<keyword evidence="4" id="KW-0342">GTP-binding</keyword>
<organism evidence="7 8">
    <name type="scientific">Pluralibacter gergoviae</name>
    <name type="common">Enterobacter gergoviae</name>
    <dbReference type="NCBI Taxonomy" id="61647"/>
    <lineage>
        <taxon>Bacteria</taxon>
        <taxon>Pseudomonadati</taxon>
        <taxon>Pseudomonadota</taxon>
        <taxon>Gammaproteobacteria</taxon>
        <taxon>Enterobacterales</taxon>
        <taxon>Enterobacteriaceae</taxon>
        <taxon>Pluralibacter</taxon>
    </lineage>
</organism>
<evidence type="ECO:0000259" key="6">
    <source>
        <dbReference type="PROSITE" id="PS50887"/>
    </source>
</evidence>